<comment type="caution">
    <text evidence="1">The sequence shown here is derived from an EMBL/GenBank/DDBJ whole genome shotgun (WGS) entry which is preliminary data.</text>
</comment>
<reference evidence="1 2" key="1">
    <citation type="submission" date="2020-10" db="EMBL/GenBank/DDBJ databases">
        <title>Connecting structure to function with the recovery of over 1000 high-quality activated sludge metagenome-assembled genomes encoding full-length rRNA genes using long-read sequencing.</title>
        <authorList>
            <person name="Singleton C.M."/>
            <person name="Petriglieri F."/>
            <person name="Kristensen J.M."/>
            <person name="Kirkegaard R.H."/>
            <person name="Michaelsen T.Y."/>
            <person name="Andersen M.H."/>
            <person name="Karst S.M."/>
            <person name="Dueholm M.S."/>
            <person name="Nielsen P.H."/>
            <person name="Albertsen M."/>
        </authorList>
    </citation>
    <scope>NUCLEOTIDE SEQUENCE [LARGE SCALE GENOMIC DNA]</scope>
    <source>
        <strain evidence="1">Fred_18-Q3-R57-64_BAT3C.720</strain>
    </source>
</reference>
<dbReference type="EMBL" id="JADJOT010000008">
    <property type="protein sequence ID" value="MBK7954114.1"/>
    <property type="molecule type" value="Genomic_DNA"/>
</dbReference>
<dbReference type="AlphaFoldDB" id="A0A935TA93"/>
<organism evidence="1 2">
    <name type="scientific">Candidatus Accumulibacter affinis</name>
    <dbReference type="NCBI Taxonomy" id="2954384"/>
    <lineage>
        <taxon>Bacteria</taxon>
        <taxon>Pseudomonadati</taxon>
        <taxon>Pseudomonadota</taxon>
        <taxon>Betaproteobacteria</taxon>
        <taxon>Candidatus Accumulibacter</taxon>
    </lineage>
</organism>
<proteinExistence type="predicted"/>
<dbReference type="Proteomes" id="UP000706151">
    <property type="component" value="Unassembled WGS sequence"/>
</dbReference>
<protein>
    <submittedName>
        <fullName evidence="1">Uncharacterized protein</fullName>
    </submittedName>
</protein>
<evidence type="ECO:0000313" key="1">
    <source>
        <dbReference type="EMBL" id="MBK7954114.1"/>
    </source>
</evidence>
<gene>
    <name evidence="1" type="ORF">IPK02_09235</name>
</gene>
<accession>A0A935TA93</accession>
<name>A0A935TA93_9PROT</name>
<evidence type="ECO:0000313" key="2">
    <source>
        <dbReference type="Proteomes" id="UP000706151"/>
    </source>
</evidence>
<sequence>MAVKVIKNPEHEELTCSILTPKGAVLDLLLVTLGALLALRCHTNPATTS</sequence>